<evidence type="ECO:0000256" key="1">
    <source>
        <dbReference type="ARBA" id="ARBA00004127"/>
    </source>
</evidence>
<evidence type="ECO:0000256" key="5">
    <source>
        <dbReference type="SAM" id="Phobius"/>
    </source>
</evidence>
<keyword evidence="6" id="KW-0808">Transferase</keyword>
<evidence type="ECO:0000313" key="7">
    <source>
        <dbReference type="Proteomes" id="UP000198851"/>
    </source>
</evidence>
<evidence type="ECO:0000256" key="2">
    <source>
        <dbReference type="ARBA" id="ARBA00022692"/>
    </source>
</evidence>
<feature type="transmembrane region" description="Helical" evidence="5">
    <location>
        <begin position="94"/>
        <end position="115"/>
    </location>
</feature>
<proteinExistence type="predicted"/>
<organism evidence="6 7">
    <name type="scientific">Shimia haliotis</name>
    <dbReference type="NCBI Taxonomy" id="1280847"/>
    <lineage>
        <taxon>Bacteria</taxon>
        <taxon>Pseudomonadati</taxon>
        <taxon>Pseudomonadota</taxon>
        <taxon>Alphaproteobacteria</taxon>
        <taxon>Rhodobacterales</taxon>
        <taxon>Roseobacteraceae</taxon>
    </lineage>
</organism>
<dbReference type="PANTHER" id="PTHR12714:SF9">
    <property type="entry name" value="PROTEIN-S-ISOPRENYLCYSTEINE O-METHYLTRANSFERASE"/>
    <property type="match status" value="1"/>
</dbReference>
<dbReference type="InterPro" id="IPR007318">
    <property type="entry name" value="Phopholipid_MeTrfase"/>
</dbReference>
<sequence>MDFSATLSDAVRIYLAVFFTFVAVFYTSRVAFLRLKERVEIVLPGQRYCATWWNHMVFRMFRVTIWAVCVLRAVDPAFDAYLGLWPAFQYPALILLGVSFLTAGFGLTLVSHFALGRHWRSGFDREGPRVLLDTGPYRFSRNPAFLGVIIAQVGFWLALPSWFSTLCLIVGALAVYRQTLSEEMHLDATIGGAYVEYKRQVPRWI</sequence>
<feature type="transmembrane region" description="Helical" evidence="5">
    <location>
        <begin position="144"/>
        <end position="176"/>
    </location>
</feature>
<dbReference type="OrthoDB" id="9811969at2"/>
<feature type="transmembrane region" description="Helical" evidence="5">
    <location>
        <begin position="56"/>
        <end position="74"/>
    </location>
</feature>
<reference evidence="7" key="1">
    <citation type="submission" date="2016-10" db="EMBL/GenBank/DDBJ databases">
        <authorList>
            <person name="Varghese N."/>
            <person name="Submissions S."/>
        </authorList>
    </citation>
    <scope>NUCLEOTIDE SEQUENCE [LARGE SCALE GENOMIC DNA]</scope>
    <source>
        <strain evidence="7">DSM 28453</strain>
    </source>
</reference>
<evidence type="ECO:0000256" key="4">
    <source>
        <dbReference type="ARBA" id="ARBA00023136"/>
    </source>
</evidence>
<dbReference type="EMBL" id="FOSZ01000003">
    <property type="protein sequence ID" value="SFK97582.1"/>
    <property type="molecule type" value="Genomic_DNA"/>
</dbReference>
<dbReference type="Pfam" id="PF04191">
    <property type="entry name" value="PEMT"/>
    <property type="match status" value="1"/>
</dbReference>
<dbReference type="PANTHER" id="PTHR12714">
    <property type="entry name" value="PROTEIN-S ISOPRENYLCYSTEINE O-METHYLTRANSFERASE"/>
    <property type="match status" value="1"/>
</dbReference>
<evidence type="ECO:0000313" key="6">
    <source>
        <dbReference type="EMBL" id="SFK97582.1"/>
    </source>
</evidence>
<keyword evidence="3 5" id="KW-1133">Transmembrane helix</keyword>
<dbReference type="STRING" id="1280847.SAMN04488036_103479"/>
<dbReference type="GO" id="GO:0008168">
    <property type="term" value="F:methyltransferase activity"/>
    <property type="evidence" value="ECO:0007669"/>
    <property type="project" value="UniProtKB-KW"/>
</dbReference>
<feature type="transmembrane region" description="Helical" evidence="5">
    <location>
        <begin position="12"/>
        <end position="35"/>
    </location>
</feature>
<keyword evidence="2 5" id="KW-0812">Transmembrane</keyword>
<keyword evidence="6" id="KW-0489">Methyltransferase</keyword>
<dbReference type="Gene3D" id="1.20.120.1630">
    <property type="match status" value="1"/>
</dbReference>
<keyword evidence="4 5" id="KW-0472">Membrane</keyword>
<dbReference type="Proteomes" id="UP000198851">
    <property type="component" value="Unassembled WGS sequence"/>
</dbReference>
<gene>
    <name evidence="6" type="ORF">SAMN04488036_103479</name>
</gene>
<dbReference type="GO" id="GO:0032259">
    <property type="term" value="P:methylation"/>
    <property type="evidence" value="ECO:0007669"/>
    <property type="project" value="UniProtKB-KW"/>
</dbReference>
<keyword evidence="7" id="KW-1185">Reference proteome</keyword>
<dbReference type="GO" id="GO:0012505">
    <property type="term" value="C:endomembrane system"/>
    <property type="evidence" value="ECO:0007669"/>
    <property type="project" value="UniProtKB-SubCell"/>
</dbReference>
<protein>
    <submittedName>
        <fullName evidence="6">Phospholipid methyltransferase</fullName>
    </submittedName>
</protein>
<evidence type="ECO:0000256" key="3">
    <source>
        <dbReference type="ARBA" id="ARBA00022989"/>
    </source>
</evidence>
<name>A0A1I4DVC5_9RHOB</name>
<accession>A0A1I4DVC5</accession>
<comment type="subcellular location">
    <subcellularLocation>
        <location evidence="1">Endomembrane system</location>
        <topology evidence="1">Multi-pass membrane protein</topology>
    </subcellularLocation>
</comment>
<dbReference type="AlphaFoldDB" id="A0A1I4DVC5"/>